<name>A0A8J8JVN2_9BACT</name>
<dbReference type="RefSeq" id="WP_171608755.1">
    <property type="nucleotide sequence ID" value="NZ_WHPF01000011.1"/>
</dbReference>
<proteinExistence type="predicted"/>
<dbReference type="PANTHER" id="PTHR43737:SF1">
    <property type="entry name" value="DUF1501 DOMAIN-CONTAINING PROTEIN"/>
    <property type="match status" value="1"/>
</dbReference>
<protein>
    <submittedName>
        <fullName evidence="2">DUF1501 domain-containing protein</fullName>
    </submittedName>
</protein>
<dbReference type="PANTHER" id="PTHR43737">
    <property type="entry name" value="BLL7424 PROTEIN"/>
    <property type="match status" value="1"/>
</dbReference>
<accession>A0A8J8JVN2</accession>
<keyword evidence="3" id="KW-1185">Reference proteome</keyword>
<dbReference type="NCBIfam" id="TIGR04183">
    <property type="entry name" value="Por_Secre_tail"/>
    <property type="match status" value="1"/>
</dbReference>
<reference evidence="2" key="1">
    <citation type="submission" date="2019-10" db="EMBL/GenBank/DDBJ databases">
        <title>Draft genome sequence of Panacibacter sp. KCS-6.</title>
        <authorList>
            <person name="Yim K.J."/>
        </authorList>
    </citation>
    <scope>NUCLEOTIDE SEQUENCE</scope>
    <source>
        <strain evidence="2">KCS-6</strain>
    </source>
</reference>
<evidence type="ECO:0000313" key="3">
    <source>
        <dbReference type="Proteomes" id="UP000598971"/>
    </source>
</evidence>
<dbReference type="Pfam" id="PF18962">
    <property type="entry name" value="Por_Secre_tail"/>
    <property type="match status" value="1"/>
</dbReference>
<dbReference type="EMBL" id="WHPF01000011">
    <property type="protein sequence ID" value="NNV56809.1"/>
    <property type="molecule type" value="Genomic_DNA"/>
</dbReference>
<feature type="domain" description="Secretion system C-terminal sorting" evidence="1">
    <location>
        <begin position="447"/>
        <end position="518"/>
    </location>
</feature>
<dbReference type="AlphaFoldDB" id="A0A8J8JVN2"/>
<dbReference type="Proteomes" id="UP000598971">
    <property type="component" value="Unassembled WGS sequence"/>
</dbReference>
<comment type="caution">
    <text evidence="2">The sequence shown here is derived from an EMBL/GenBank/DDBJ whole genome shotgun (WGS) entry which is preliminary data.</text>
</comment>
<dbReference type="Pfam" id="PF07394">
    <property type="entry name" value="DUF1501"/>
    <property type="match status" value="1"/>
</dbReference>
<dbReference type="InterPro" id="IPR026444">
    <property type="entry name" value="Secre_tail"/>
</dbReference>
<organism evidence="2 3">
    <name type="scientific">Limnovirga soli</name>
    <dbReference type="NCBI Taxonomy" id="2656915"/>
    <lineage>
        <taxon>Bacteria</taxon>
        <taxon>Pseudomonadati</taxon>
        <taxon>Bacteroidota</taxon>
        <taxon>Chitinophagia</taxon>
        <taxon>Chitinophagales</taxon>
        <taxon>Chitinophagaceae</taxon>
        <taxon>Limnovirga</taxon>
    </lineage>
</organism>
<dbReference type="InterPro" id="IPR010869">
    <property type="entry name" value="DUF1501"/>
</dbReference>
<sequence length="526" mass="57047">MRRRDFLKRSVPAAALFPALINGLTVKAFGATRLLQAMSGAADNDHVLVLIQMAGGNDSLNTVIPIDIYGNYAAIRNNIAIPESAILALNKYEKAGLHPAMTGFRDLYNTEKAAILQGVGYPSANQSHFRSMDIWLTGADEDQYLNTGWAGRFLSHEYPNFPVGFPNDTMPDPLAIQIGSVLSPAFIGPGGYCSMAVDTGIDFYDLLNGIEDPVPDTPSGKELSFLRLIARQTNKYADAITNAAAKVTQQVAYPDTYIAQQLKTVAKLIGGGLKTKIYMVSVGGFDTHASQVVAGNTGTGLHSDLLKQISDAISAFMKDLQQLNVSKRVLGLTFSEFGRRMASNGSGGTDHGAAQSLLLFGDYVQNGVLGNSPPISSNTGAEDTIPMQYDFRSVYATIMRDWFCVPADQIESILFKNYQYLPLVKTTACTATIDDLNDVGITLISNYPNPFSAATTIKYHIKPGHVLIQIFDVSGRLIAVPVNQQYQQEGTYTITFYGATLATGVYYARLQNNAVQQVRTMLKGPQ</sequence>
<evidence type="ECO:0000259" key="1">
    <source>
        <dbReference type="Pfam" id="PF18962"/>
    </source>
</evidence>
<evidence type="ECO:0000313" key="2">
    <source>
        <dbReference type="EMBL" id="NNV56809.1"/>
    </source>
</evidence>
<gene>
    <name evidence="2" type="ORF">GD597_15155</name>
</gene>